<evidence type="ECO:0000313" key="4">
    <source>
        <dbReference type="Proteomes" id="UP000297149"/>
    </source>
</evidence>
<evidence type="ECO:0000256" key="1">
    <source>
        <dbReference type="SAM" id="Phobius"/>
    </source>
</evidence>
<dbReference type="InterPro" id="IPR000873">
    <property type="entry name" value="AMP-dep_synth/lig_dom"/>
</dbReference>
<accession>A0A4P7W250</accession>
<gene>
    <name evidence="3" type="ORF">E7747_06755</name>
</gene>
<proteinExistence type="predicted"/>
<dbReference type="Gene3D" id="3.30.300.30">
    <property type="match status" value="1"/>
</dbReference>
<keyword evidence="1" id="KW-1133">Transmembrane helix</keyword>
<dbReference type="PROSITE" id="PS00455">
    <property type="entry name" value="AMP_BINDING"/>
    <property type="match status" value="1"/>
</dbReference>
<dbReference type="SUPFAM" id="SSF56801">
    <property type="entry name" value="Acetyl-CoA synthetase-like"/>
    <property type="match status" value="1"/>
</dbReference>
<name>A0A4P7W250_9BACT</name>
<feature type="domain" description="AMP-dependent synthetase/ligase" evidence="2">
    <location>
        <begin position="17"/>
        <end position="414"/>
    </location>
</feature>
<dbReference type="InterPro" id="IPR042099">
    <property type="entry name" value="ANL_N_sf"/>
</dbReference>
<organism evidence="3 4">
    <name type="scientific">Duncaniella dubosii</name>
    <dbReference type="NCBI Taxonomy" id="2518971"/>
    <lineage>
        <taxon>Bacteria</taxon>
        <taxon>Pseudomonadati</taxon>
        <taxon>Bacteroidota</taxon>
        <taxon>Bacteroidia</taxon>
        <taxon>Bacteroidales</taxon>
        <taxon>Muribaculaceae</taxon>
        <taxon>Duncaniella</taxon>
    </lineage>
</organism>
<dbReference type="Proteomes" id="UP000297149">
    <property type="component" value="Chromosome"/>
</dbReference>
<dbReference type="RefSeq" id="WP_136414919.1">
    <property type="nucleotide sequence ID" value="NZ_CP039396.1"/>
</dbReference>
<protein>
    <submittedName>
        <fullName evidence="3">Long-chain fatty acid--CoA ligase</fullName>
    </submittedName>
</protein>
<evidence type="ECO:0000259" key="2">
    <source>
        <dbReference type="Pfam" id="PF00501"/>
    </source>
</evidence>
<keyword evidence="1" id="KW-0472">Membrane</keyword>
<reference evidence="4" key="1">
    <citation type="submission" date="2019-02" db="EMBL/GenBank/DDBJ databases">
        <title>Isolation and identification of novel species under the genus Muribaculum.</title>
        <authorList>
            <person name="Miyake S."/>
            <person name="Ding Y."/>
            <person name="Low A."/>
            <person name="Soh M."/>
            <person name="Seedorf H."/>
        </authorList>
    </citation>
    <scope>NUCLEOTIDE SEQUENCE [LARGE SCALE GENOMIC DNA]</scope>
    <source>
        <strain evidence="4">H5</strain>
    </source>
</reference>
<dbReference type="Gene3D" id="3.40.50.12780">
    <property type="entry name" value="N-terminal domain of ligase-like"/>
    <property type="match status" value="1"/>
</dbReference>
<keyword evidence="3" id="KW-0436">Ligase</keyword>
<dbReference type="InterPro" id="IPR045851">
    <property type="entry name" value="AMP-bd_C_sf"/>
</dbReference>
<dbReference type="Pfam" id="PF00501">
    <property type="entry name" value="AMP-binding"/>
    <property type="match status" value="1"/>
</dbReference>
<keyword evidence="4" id="KW-1185">Reference proteome</keyword>
<keyword evidence="1" id="KW-0812">Transmembrane</keyword>
<dbReference type="InterPro" id="IPR020845">
    <property type="entry name" value="AMP-binding_CS"/>
</dbReference>
<dbReference type="EMBL" id="CP039396">
    <property type="protein sequence ID" value="QCD41999.1"/>
    <property type="molecule type" value="Genomic_DNA"/>
</dbReference>
<sequence length="556" mass="62859">MNSKDNLLQIYASSFRQNWDLPALTEFGSGQTMTYADMSRRIAAIHMLFKECGVKRGDKIALMGRNSFSWVVVYMATLTYGAVVVPVLHDFNVQDAQHIINHSDSVILFINESIFDNMEFDKIPQVKAVMSLDRREVLAEHPVTNRAVEKFLARLPEKMRRKYPHGFTTADIDYPDIDESELAEINYTSGTTGFSKGVMLTLGNLGGNVRFGVRSRLHFRGSRALSFLPLAHAYGCAFDMLVPLAVGTHVTILGKLPTPKLLLKAFAEVRPSLVICVPLILEKIYRNKLRPVIEKPAVRNALKLPGLKTLVFRKIRNQLVEAFGGEFAEVIVGGAPLNREVEEFLHRIKFPFTVGYGMTECGPLISYTPWRQFIPSSSGRTLPSMECRIADSADPERIPGEICVRGENVMRGYFKNPEATEAVIDAEGWLHTGDMGTLSDDRTIFIRGRYKTMILGANGQNIYPEEIEAKLNNMPYVCESLVVERGKHLIALVYPDYEAMDRDKIQNEKLPGLMEQVRSDLNRLVAPYERIDRIQLIANEFEKTPKRSIKRYLYNA</sequence>
<evidence type="ECO:0000313" key="3">
    <source>
        <dbReference type="EMBL" id="QCD41999.1"/>
    </source>
</evidence>
<dbReference type="AlphaFoldDB" id="A0A4P7W250"/>
<feature type="transmembrane region" description="Helical" evidence="1">
    <location>
        <begin position="68"/>
        <end position="88"/>
    </location>
</feature>
<dbReference type="KEGG" id="ddb:E7747_06755"/>
<dbReference type="GO" id="GO:0016405">
    <property type="term" value="F:CoA-ligase activity"/>
    <property type="evidence" value="ECO:0007669"/>
    <property type="project" value="TreeGrafter"/>
</dbReference>
<dbReference type="PANTHER" id="PTHR24096">
    <property type="entry name" value="LONG-CHAIN-FATTY-ACID--COA LIGASE"/>
    <property type="match status" value="1"/>
</dbReference>
<dbReference type="PANTHER" id="PTHR24096:SF420">
    <property type="entry name" value="LONG-CHAIN-FATTY-ACID--COA LIGASE-RELATED"/>
    <property type="match status" value="1"/>
</dbReference>